<name>A0ABW4T2F1_9ACTN</name>
<dbReference type="Proteomes" id="UP001597368">
    <property type="component" value="Unassembled WGS sequence"/>
</dbReference>
<sequence>MAADWAVGDLTVAGGGRVMRIVAIGEVRDDTATLVPAADPDRKHEYGVTRALDPMPAGAEVITCLGCLWKTHLWTDATHTNRWSGVRMRLIRCSRCYVDLLGFRDMELHTTSSTIRPHHLTK</sequence>
<protein>
    <submittedName>
        <fullName evidence="1">Uncharacterized protein</fullName>
    </submittedName>
</protein>
<evidence type="ECO:0000313" key="1">
    <source>
        <dbReference type="EMBL" id="MFD1935112.1"/>
    </source>
</evidence>
<keyword evidence="2" id="KW-1185">Reference proteome</keyword>
<dbReference type="RefSeq" id="WP_379575231.1">
    <property type="nucleotide sequence ID" value="NZ_JBHUFV010000039.1"/>
</dbReference>
<organism evidence="1 2">
    <name type="scientific">Nonomuraea mangrovi</name>
    <dbReference type="NCBI Taxonomy" id="2316207"/>
    <lineage>
        <taxon>Bacteria</taxon>
        <taxon>Bacillati</taxon>
        <taxon>Actinomycetota</taxon>
        <taxon>Actinomycetes</taxon>
        <taxon>Streptosporangiales</taxon>
        <taxon>Streptosporangiaceae</taxon>
        <taxon>Nonomuraea</taxon>
    </lineage>
</organism>
<dbReference type="EMBL" id="JBHUFV010000039">
    <property type="protein sequence ID" value="MFD1935112.1"/>
    <property type="molecule type" value="Genomic_DNA"/>
</dbReference>
<comment type="caution">
    <text evidence="1">The sequence shown here is derived from an EMBL/GenBank/DDBJ whole genome shotgun (WGS) entry which is preliminary data.</text>
</comment>
<gene>
    <name evidence="1" type="ORF">ACFSKW_26920</name>
</gene>
<evidence type="ECO:0000313" key="2">
    <source>
        <dbReference type="Proteomes" id="UP001597368"/>
    </source>
</evidence>
<proteinExistence type="predicted"/>
<accession>A0ABW4T2F1</accession>
<reference evidence="2" key="1">
    <citation type="journal article" date="2019" name="Int. J. Syst. Evol. Microbiol.">
        <title>The Global Catalogue of Microorganisms (GCM) 10K type strain sequencing project: providing services to taxonomists for standard genome sequencing and annotation.</title>
        <authorList>
            <consortium name="The Broad Institute Genomics Platform"/>
            <consortium name="The Broad Institute Genome Sequencing Center for Infectious Disease"/>
            <person name="Wu L."/>
            <person name="Ma J."/>
        </authorList>
    </citation>
    <scope>NUCLEOTIDE SEQUENCE [LARGE SCALE GENOMIC DNA]</scope>
    <source>
        <strain evidence="2">ICMP 6774ER</strain>
    </source>
</reference>